<name>A0A917UG77_9ACTN</name>
<accession>A0A917UG77</accession>
<comment type="caution">
    <text evidence="1">The sequence shown here is derived from an EMBL/GenBank/DDBJ whole genome shotgun (WGS) entry which is preliminary data.</text>
</comment>
<protein>
    <submittedName>
        <fullName evidence="1">Uncharacterized protein</fullName>
    </submittedName>
</protein>
<evidence type="ECO:0000313" key="2">
    <source>
        <dbReference type="Proteomes" id="UP000642070"/>
    </source>
</evidence>
<dbReference type="EMBL" id="BMPI01000136">
    <property type="protein sequence ID" value="GGM90033.1"/>
    <property type="molecule type" value="Genomic_DNA"/>
</dbReference>
<organism evidence="1 2">
    <name type="scientific">Dactylosporangium sucinum</name>
    <dbReference type="NCBI Taxonomy" id="1424081"/>
    <lineage>
        <taxon>Bacteria</taxon>
        <taxon>Bacillati</taxon>
        <taxon>Actinomycetota</taxon>
        <taxon>Actinomycetes</taxon>
        <taxon>Micromonosporales</taxon>
        <taxon>Micromonosporaceae</taxon>
        <taxon>Dactylosporangium</taxon>
    </lineage>
</organism>
<keyword evidence="2" id="KW-1185">Reference proteome</keyword>
<sequence>MSDTTTPNLRTLAERPAPVAALPTPWQEAQIAGDPVRAAAHELAERSGSVFAALTAAKAADMLSRALPGAAQAIIERDYAATCTCHTMRLRLVRDDAGAVLWRCTAFAEHPDVVRRDELEAYGGPVLPVLDEDTREAIESLAAAAQRWGSPLASADETFTELHGGVREPVVYDGELYVLLVDEALAFAAAPPTGSASPAIALVRLATVLAGETGVIVAEDAASRPGVVHTEASAAAADRRR</sequence>
<dbReference type="AlphaFoldDB" id="A0A917UG77"/>
<evidence type="ECO:0000313" key="1">
    <source>
        <dbReference type="EMBL" id="GGM90033.1"/>
    </source>
</evidence>
<proteinExistence type="predicted"/>
<reference evidence="1" key="1">
    <citation type="journal article" date="2014" name="Int. J. Syst. Evol. Microbiol.">
        <title>Complete genome sequence of Corynebacterium casei LMG S-19264T (=DSM 44701T), isolated from a smear-ripened cheese.</title>
        <authorList>
            <consortium name="US DOE Joint Genome Institute (JGI-PGF)"/>
            <person name="Walter F."/>
            <person name="Albersmeier A."/>
            <person name="Kalinowski J."/>
            <person name="Ruckert C."/>
        </authorList>
    </citation>
    <scope>NUCLEOTIDE SEQUENCE</scope>
    <source>
        <strain evidence="1">JCM 19831</strain>
    </source>
</reference>
<dbReference type="Proteomes" id="UP000642070">
    <property type="component" value="Unassembled WGS sequence"/>
</dbReference>
<dbReference type="RefSeq" id="WP_190258140.1">
    <property type="nucleotide sequence ID" value="NZ_BMPI01000136.1"/>
</dbReference>
<gene>
    <name evidence="1" type="ORF">GCM10007977_110110</name>
</gene>
<reference evidence="1" key="2">
    <citation type="submission" date="2020-09" db="EMBL/GenBank/DDBJ databases">
        <authorList>
            <person name="Sun Q."/>
            <person name="Ohkuma M."/>
        </authorList>
    </citation>
    <scope>NUCLEOTIDE SEQUENCE</scope>
    <source>
        <strain evidence="1">JCM 19831</strain>
    </source>
</reference>